<keyword evidence="4 7" id="KW-0812">Transmembrane</keyword>
<feature type="transmembrane region" description="Helical" evidence="7">
    <location>
        <begin position="202"/>
        <end position="220"/>
    </location>
</feature>
<dbReference type="STRING" id="512565.AMIS_72520"/>
<evidence type="ECO:0000313" key="10">
    <source>
        <dbReference type="Proteomes" id="UP000007882"/>
    </source>
</evidence>
<evidence type="ECO:0000256" key="5">
    <source>
        <dbReference type="ARBA" id="ARBA00022989"/>
    </source>
</evidence>
<keyword evidence="5 7" id="KW-1133">Transmembrane helix</keyword>
<dbReference type="Pfam" id="PF09335">
    <property type="entry name" value="VTT_dom"/>
    <property type="match status" value="1"/>
</dbReference>
<proteinExistence type="inferred from homology"/>
<dbReference type="eggNOG" id="COG0586">
    <property type="taxonomic scope" value="Bacteria"/>
</dbReference>
<dbReference type="PANTHER" id="PTHR42709:SF6">
    <property type="entry name" value="UNDECAPRENYL PHOSPHATE TRANSPORTER A"/>
    <property type="match status" value="1"/>
</dbReference>
<comment type="similarity">
    <text evidence="2">Belongs to the DedA family.</text>
</comment>
<evidence type="ECO:0000256" key="4">
    <source>
        <dbReference type="ARBA" id="ARBA00022692"/>
    </source>
</evidence>
<evidence type="ECO:0000256" key="2">
    <source>
        <dbReference type="ARBA" id="ARBA00010792"/>
    </source>
</evidence>
<name>I0HHI5_ACTM4</name>
<accession>I0HHI5</accession>
<evidence type="ECO:0000259" key="8">
    <source>
        <dbReference type="Pfam" id="PF09335"/>
    </source>
</evidence>
<feature type="transmembrane region" description="Helical" evidence="7">
    <location>
        <begin position="81"/>
        <end position="102"/>
    </location>
</feature>
<evidence type="ECO:0000256" key="1">
    <source>
        <dbReference type="ARBA" id="ARBA00004651"/>
    </source>
</evidence>
<keyword evidence="6 7" id="KW-0472">Membrane</keyword>
<evidence type="ECO:0000256" key="6">
    <source>
        <dbReference type="ARBA" id="ARBA00023136"/>
    </source>
</evidence>
<dbReference type="InterPro" id="IPR032816">
    <property type="entry name" value="VTT_dom"/>
</dbReference>
<comment type="subcellular location">
    <subcellularLocation>
        <location evidence="1">Cell membrane</location>
        <topology evidence="1">Multi-pass membrane protein</topology>
    </subcellularLocation>
</comment>
<gene>
    <name evidence="9" type="ordered locus">AMIS_72520</name>
</gene>
<organism evidence="9 10">
    <name type="scientific">Actinoplanes missouriensis (strain ATCC 14538 / DSM 43046 / CBS 188.64 / JCM 3121 / NBRC 102363 / NCIMB 12654 / NRRL B-3342 / UNCC 431)</name>
    <dbReference type="NCBI Taxonomy" id="512565"/>
    <lineage>
        <taxon>Bacteria</taxon>
        <taxon>Bacillati</taxon>
        <taxon>Actinomycetota</taxon>
        <taxon>Actinomycetes</taxon>
        <taxon>Micromonosporales</taxon>
        <taxon>Micromonosporaceae</taxon>
        <taxon>Actinoplanes</taxon>
    </lineage>
</organism>
<dbReference type="GO" id="GO:0005886">
    <property type="term" value="C:plasma membrane"/>
    <property type="evidence" value="ECO:0007669"/>
    <property type="project" value="UniProtKB-SubCell"/>
</dbReference>
<protein>
    <recommendedName>
        <fullName evidence="8">VTT domain-containing protein</fullName>
    </recommendedName>
</protein>
<dbReference type="EMBL" id="AP012319">
    <property type="protein sequence ID" value="BAL92472.1"/>
    <property type="molecule type" value="Genomic_DNA"/>
</dbReference>
<reference evidence="9 10" key="1">
    <citation type="submission" date="2012-02" db="EMBL/GenBank/DDBJ databases">
        <title>Complete genome sequence of Actinoplanes missouriensis 431 (= NBRC 102363).</title>
        <authorList>
            <person name="Ohnishi Y."/>
            <person name="Ishikawa J."/>
            <person name="Sekine M."/>
            <person name="Hosoyama A."/>
            <person name="Harada T."/>
            <person name="Narita H."/>
            <person name="Hata T."/>
            <person name="Konno Y."/>
            <person name="Tutikane K."/>
            <person name="Fujita N."/>
            <person name="Horinouchi S."/>
            <person name="Hayakawa M."/>
        </authorList>
    </citation>
    <scope>NUCLEOTIDE SEQUENCE [LARGE SCALE GENOMIC DNA]</scope>
    <source>
        <strain evidence="10">ATCC 14538 / DSM 43046 / CBS 188.64 / JCM 3121 / NBRC 102363 / NCIMB 12654 / NRRL B-3342 / UNCC 431</strain>
    </source>
</reference>
<evidence type="ECO:0000256" key="7">
    <source>
        <dbReference type="SAM" id="Phobius"/>
    </source>
</evidence>
<keyword evidence="3" id="KW-1003">Cell membrane</keyword>
<evidence type="ECO:0000313" key="9">
    <source>
        <dbReference type="EMBL" id="BAL92472.1"/>
    </source>
</evidence>
<feature type="domain" description="VTT" evidence="8">
    <location>
        <begin position="60"/>
        <end position="187"/>
    </location>
</feature>
<dbReference type="KEGG" id="ams:AMIS_72520"/>
<dbReference type="InterPro" id="IPR051311">
    <property type="entry name" value="DedA_domain"/>
</dbReference>
<dbReference type="Proteomes" id="UP000007882">
    <property type="component" value="Chromosome"/>
</dbReference>
<dbReference type="PATRIC" id="fig|512565.3.peg.7259"/>
<dbReference type="HOGENOM" id="CLU_044208_1_1_11"/>
<dbReference type="PANTHER" id="PTHR42709">
    <property type="entry name" value="ALKALINE PHOSPHATASE LIKE PROTEIN"/>
    <property type="match status" value="1"/>
</dbReference>
<dbReference type="AlphaFoldDB" id="I0HHI5"/>
<evidence type="ECO:0000256" key="3">
    <source>
        <dbReference type="ARBA" id="ARBA00022475"/>
    </source>
</evidence>
<sequence length="240" mass="26364">MRFVRWLSGNTRETRGGRHMAESDLGNLGGLTGWVASVIESTGEIGVGLLVALENLIPPIPSEIVLSMAGYLASAGRVNLVLVWIAATVGALVGALLLYWLGRGLGEERLRRWLDKVPLVDLDDLDKADRWFEKHERATVLFGRCAPVVRSLVSIPAGANRMPVGQFVLFTAIGSGVWNALFVGAGYALGNRWQDVEKYSHWFDYAIWAFFAIAIGSWVVKKVRKRRRAAAREGDRASTG</sequence>
<feature type="transmembrane region" description="Helical" evidence="7">
    <location>
        <begin position="167"/>
        <end position="190"/>
    </location>
</feature>
<keyword evidence="10" id="KW-1185">Reference proteome</keyword>